<keyword evidence="3" id="KW-1185">Reference proteome</keyword>
<evidence type="ECO:0000256" key="1">
    <source>
        <dbReference type="SAM" id="SignalP"/>
    </source>
</evidence>
<dbReference type="Proteomes" id="UP001497457">
    <property type="component" value="Chromosome 7b"/>
</dbReference>
<proteinExistence type="predicted"/>
<dbReference type="AlphaFoldDB" id="A0ABC9FRH3"/>
<protein>
    <submittedName>
        <fullName evidence="2">Uncharacterized protein</fullName>
    </submittedName>
</protein>
<keyword evidence="1" id="KW-0732">Signal</keyword>
<name>A0ABC9FRH3_9POAL</name>
<feature type="signal peptide" evidence="1">
    <location>
        <begin position="1"/>
        <end position="27"/>
    </location>
</feature>
<gene>
    <name evidence="2" type="ORF">URODEC1_LOCUS108400</name>
</gene>
<sequence length="153" mass="15468">MVSGASALKAAATAVAVFAILVMSSQGNPRSGPPCSSCASQCNTTCGFITAQNCSNACGYPPECISCLDGVASAHDNCCSNATIYSSVSCCDNGCIGDCVTCSPCDLNGLLTVRCMDVCQLNTSACQACNDAVSQQCNAGCNKDCSRTCVKHA</sequence>
<feature type="chain" id="PRO_5044771760" evidence="1">
    <location>
        <begin position="28"/>
        <end position="153"/>
    </location>
</feature>
<evidence type="ECO:0000313" key="3">
    <source>
        <dbReference type="Proteomes" id="UP001497457"/>
    </source>
</evidence>
<dbReference type="EMBL" id="OZ075117">
    <property type="protein sequence ID" value="CAL5081040.1"/>
    <property type="molecule type" value="Genomic_DNA"/>
</dbReference>
<accession>A0ABC9FRH3</accession>
<reference evidence="2" key="1">
    <citation type="submission" date="2024-10" db="EMBL/GenBank/DDBJ databases">
        <authorList>
            <person name="Ryan C."/>
        </authorList>
    </citation>
    <scope>NUCLEOTIDE SEQUENCE [LARGE SCALE GENOMIC DNA]</scope>
</reference>
<evidence type="ECO:0000313" key="2">
    <source>
        <dbReference type="EMBL" id="CAL5081040.1"/>
    </source>
</evidence>
<organism evidence="2 3">
    <name type="scientific">Urochloa decumbens</name>
    <dbReference type="NCBI Taxonomy" id="240449"/>
    <lineage>
        <taxon>Eukaryota</taxon>
        <taxon>Viridiplantae</taxon>
        <taxon>Streptophyta</taxon>
        <taxon>Embryophyta</taxon>
        <taxon>Tracheophyta</taxon>
        <taxon>Spermatophyta</taxon>
        <taxon>Magnoliopsida</taxon>
        <taxon>Liliopsida</taxon>
        <taxon>Poales</taxon>
        <taxon>Poaceae</taxon>
        <taxon>PACMAD clade</taxon>
        <taxon>Panicoideae</taxon>
        <taxon>Panicodae</taxon>
        <taxon>Paniceae</taxon>
        <taxon>Melinidinae</taxon>
        <taxon>Urochloa</taxon>
    </lineage>
</organism>